<accession>A0A2H3EFB5</accession>
<evidence type="ECO:0000313" key="2">
    <source>
        <dbReference type="EMBL" id="PBK98116.1"/>
    </source>
</evidence>
<protein>
    <submittedName>
        <fullName evidence="2">Uncharacterized protein</fullName>
    </submittedName>
</protein>
<reference evidence="3" key="1">
    <citation type="journal article" date="2017" name="Nat. Ecol. Evol.">
        <title>Genome expansion and lineage-specific genetic innovations in the forest pathogenic fungi Armillaria.</title>
        <authorList>
            <person name="Sipos G."/>
            <person name="Prasanna A.N."/>
            <person name="Walter M.C."/>
            <person name="O'Connor E."/>
            <person name="Balint B."/>
            <person name="Krizsan K."/>
            <person name="Kiss B."/>
            <person name="Hess J."/>
            <person name="Varga T."/>
            <person name="Slot J."/>
            <person name="Riley R."/>
            <person name="Boka B."/>
            <person name="Rigling D."/>
            <person name="Barry K."/>
            <person name="Lee J."/>
            <person name="Mihaltcheva S."/>
            <person name="LaButti K."/>
            <person name="Lipzen A."/>
            <person name="Waldron R."/>
            <person name="Moloney N.M."/>
            <person name="Sperisen C."/>
            <person name="Kredics L."/>
            <person name="Vagvoelgyi C."/>
            <person name="Patrignani A."/>
            <person name="Fitzpatrick D."/>
            <person name="Nagy I."/>
            <person name="Doyle S."/>
            <person name="Anderson J.B."/>
            <person name="Grigoriev I.V."/>
            <person name="Gueldener U."/>
            <person name="Muensterkoetter M."/>
            <person name="Nagy L.G."/>
        </authorList>
    </citation>
    <scope>NUCLEOTIDE SEQUENCE [LARGE SCALE GENOMIC DNA]</scope>
    <source>
        <strain evidence="3">Ar21-2</strain>
    </source>
</reference>
<keyword evidence="1" id="KW-1133">Transmembrane helix</keyword>
<keyword evidence="1" id="KW-0812">Transmembrane</keyword>
<dbReference type="EMBL" id="KZ293648">
    <property type="protein sequence ID" value="PBK98116.1"/>
    <property type="molecule type" value="Genomic_DNA"/>
</dbReference>
<dbReference type="AlphaFoldDB" id="A0A2H3EFB5"/>
<organism evidence="2 3">
    <name type="scientific">Armillaria gallica</name>
    <name type="common">Bulbous honey fungus</name>
    <name type="synonym">Armillaria bulbosa</name>
    <dbReference type="NCBI Taxonomy" id="47427"/>
    <lineage>
        <taxon>Eukaryota</taxon>
        <taxon>Fungi</taxon>
        <taxon>Dikarya</taxon>
        <taxon>Basidiomycota</taxon>
        <taxon>Agaricomycotina</taxon>
        <taxon>Agaricomycetes</taxon>
        <taxon>Agaricomycetidae</taxon>
        <taxon>Agaricales</taxon>
        <taxon>Marasmiineae</taxon>
        <taxon>Physalacriaceae</taxon>
        <taxon>Armillaria</taxon>
    </lineage>
</organism>
<keyword evidence="3" id="KW-1185">Reference proteome</keyword>
<sequence length="86" mass="9293">MCSSSRSLSKLGFVKLDVFTLCSILARASGSRHLLLVTVVGDGQSSPFFDLTLFPGIYLLMTTIPVVSLVGCSSLFCDSFPYFPSF</sequence>
<evidence type="ECO:0000256" key="1">
    <source>
        <dbReference type="SAM" id="Phobius"/>
    </source>
</evidence>
<gene>
    <name evidence="2" type="ORF">ARMGADRAFT_568782</name>
</gene>
<name>A0A2H3EFB5_ARMGA</name>
<evidence type="ECO:0000313" key="3">
    <source>
        <dbReference type="Proteomes" id="UP000217790"/>
    </source>
</evidence>
<dbReference type="InParanoid" id="A0A2H3EFB5"/>
<proteinExistence type="predicted"/>
<dbReference type="Proteomes" id="UP000217790">
    <property type="component" value="Unassembled WGS sequence"/>
</dbReference>
<keyword evidence="1" id="KW-0472">Membrane</keyword>
<feature type="transmembrane region" description="Helical" evidence="1">
    <location>
        <begin position="54"/>
        <end position="77"/>
    </location>
</feature>